<keyword evidence="3" id="KW-1185">Reference proteome</keyword>
<protein>
    <recommendedName>
        <fullName evidence="4">CxC1-like cysteine cluster associated with KDZ transposases domain-containing protein</fullName>
    </recommendedName>
</protein>
<organism evidence="2 3">
    <name type="scientific">Rhizopogon vinicolor AM-OR11-026</name>
    <dbReference type="NCBI Taxonomy" id="1314800"/>
    <lineage>
        <taxon>Eukaryota</taxon>
        <taxon>Fungi</taxon>
        <taxon>Dikarya</taxon>
        <taxon>Basidiomycota</taxon>
        <taxon>Agaricomycotina</taxon>
        <taxon>Agaricomycetes</taxon>
        <taxon>Agaricomycetidae</taxon>
        <taxon>Boletales</taxon>
        <taxon>Suillineae</taxon>
        <taxon>Rhizopogonaceae</taxon>
        <taxon>Rhizopogon</taxon>
    </lineage>
</organism>
<dbReference type="PANTHER" id="PTHR33096">
    <property type="entry name" value="CXC2 DOMAIN-CONTAINING PROTEIN"/>
    <property type="match status" value="1"/>
</dbReference>
<proteinExistence type="predicted"/>
<feature type="region of interest" description="Disordered" evidence="1">
    <location>
        <begin position="43"/>
        <end position="86"/>
    </location>
</feature>
<feature type="compositionally biased region" description="Basic and acidic residues" evidence="1">
    <location>
        <begin position="59"/>
        <end position="68"/>
    </location>
</feature>
<accession>A0A1B7MWM1</accession>
<evidence type="ECO:0000313" key="3">
    <source>
        <dbReference type="Proteomes" id="UP000092154"/>
    </source>
</evidence>
<dbReference type="OrthoDB" id="2505969at2759"/>
<evidence type="ECO:0000256" key="1">
    <source>
        <dbReference type="SAM" id="MobiDB-lite"/>
    </source>
</evidence>
<dbReference type="Proteomes" id="UP000092154">
    <property type="component" value="Unassembled WGS sequence"/>
</dbReference>
<evidence type="ECO:0000313" key="2">
    <source>
        <dbReference type="EMBL" id="OAX36989.1"/>
    </source>
</evidence>
<dbReference type="Pfam" id="PF18758">
    <property type="entry name" value="KDZ"/>
    <property type="match status" value="1"/>
</dbReference>
<dbReference type="EMBL" id="KV448380">
    <property type="protein sequence ID" value="OAX36989.1"/>
    <property type="molecule type" value="Genomic_DNA"/>
</dbReference>
<name>A0A1B7MWM1_9AGAM</name>
<gene>
    <name evidence="2" type="ORF">K503DRAFT_720456</name>
</gene>
<sequence length="545" mass="60702">MRASLTQVRRDRLAFEEEQRAASIQLTAKTRQLLAEAALEVGRASTGDPAAPSTNYSNWDHDNYHPNDADSDNDWETESNAGDQGAHSEVRAVGQDDPALSATRAQVIICLQGSKNYRRRAPRSRLHRNREMHAAWSSQMTDLVSSFLSWKHRGVESVTSEINGKAGSTFHITSVSISSFCVLQSIHQAPDELANISLIKAGFLGCSPQQPTTAISLECLELYHQIRRRKSSFSVQAMVKVLCALHNRTYFQSFRDQFAIAFDAYLDVLRHVKTLVNQALGRNSLNWRMLNACPPCSYKQDNEDPLDPARLDSMDGNNSLKRVDGSGHADERVFPSDYLITPSEVELFKDDVRLRPGTRIATNAAPMAASDDSACTENWKTANTVSENTVSVFDQTGIFVSACRHGIVQTLVEMRKSGELAKYALATTSKILDVYGSNGVTGYDIGCSYSKTVAASSISSKASASHHRFLVNSFHGHAHNRQCQIQYHPLYQKGLGIEDLETCERIFSASNSVAPVIRHASYFHWLQFIELHFDQWDLDKYSELS</sequence>
<feature type="non-terminal residue" evidence="2">
    <location>
        <position position="545"/>
    </location>
</feature>
<dbReference type="InParanoid" id="A0A1B7MWM1"/>
<dbReference type="AlphaFoldDB" id="A0A1B7MWM1"/>
<evidence type="ECO:0008006" key="4">
    <source>
        <dbReference type="Google" id="ProtNLM"/>
    </source>
</evidence>
<dbReference type="PANTHER" id="PTHR33096:SF1">
    <property type="entry name" value="CXC1-LIKE CYSTEINE CLUSTER ASSOCIATED WITH KDZ TRANSPOSASES DOMAIN-CONTAINING PROTEIN"/>
    <property type="match status" value="1"/>
</dbReference>
<reference evidence="2 3" key="1">
    <citation type="submission" date="2016-06" db="EMBL/GenBank/DDBJ databases">
        <title>Comparative genomics of the ectomycorrhizal sister species Rhizopogon vinicolor and Rhizopogon vesiculosus (Basidiomycota: Boletales) reveals a divergence of the mating type B locus.</title>
        <authorList>
            <consortium name="DOE Joint Genome Institute"/>
            <person name="Mujic A.B."/>
            <person name="Kuo A."/>
            <person name="Tritt A."/>
            <person name="Lipzen A."/>
            <person name="Chen C."/>
            <person name="Johnson J."/>
            <person name="Sharma A."/>
            <person name="Barry K."/>
            <person name="Grigoriev I.V."/>
            <person name="Spatafora J.W."/>
        </authorList>
    </citation>
    <scope>NUCLEOTIDE SEQUENCE [LARGE SCALE GENOMIC DNA]</scope>
    <source>
        <strain evidence="2 3">AM-OR11-026</strain>
    </source>
</reference>
<dbReference type="InterPro" id="IPR040521">
    <property type="entry name" value="KDZ"/>
</dbReference>